<dbReference type="PRINTS" id="PR00793">
    <property type="entry name" value="PROAMNOPTASE"/>
</dbReference>
<dbReference type="InterPro" id="IPR000073">
    <property type="entry name" value="AB_hydrolase_1"/>
</dbReference>
<dbReference type="Proteomes" id="UP000028702">
    <property type="component" value="Unassembled WGS sequence"/>
</dbReference>
<organism evidence="4 5">
    <name type="scientific">Tepidicaulis marinus</name>
    <dbReference type="NCBI Taxonomy" id="1333998"/>
    <lineage>
        <taxon>Bacteria</taxon>
        <taxon>Pseudomonadati</taxon>
        <taxon>Pseudomonadota</taxon>
        <taxon>Alphaproteobacteria</taxon>
        <taxon>Hyphomicrobiales</taxon>
        <taxon>Parvibaculaceae</taxon>
        <taxon>Tepidicaulis</taxon>
    </lineage>
</organism>
<evidence type="ECO:0000256" key="2">
    <source>
        <dbReference type="ARBA" id="ARBA00022801"/>
    </source>
</evidence>
<dbReference type="GO" id="GO:0016020">
    <property type="term" value="C:membrane"/>
    <property type="evidence" value="ECO:0007669"/>
    <property type="project" value="TreeGrafter"/>
</dbReference>
<evidence type="ECO:0000313" key="4">
    <source>
        <dbReference type="EMBL" id="GAK45670.1"/>
    </source>
</evidence>
<dbReference type="PANTHER" id="PTHR43798:SF33">
    <property type="entry name" value="HYDROLASE, PUTATIVE (AFU_ORTHOLOGUE AFUA_2G14860)-RELATED"/>
    <property type="match status" value="1"/>
</dbReference>
<dbReference type="STRING" id="1333998.M2A_2169"/>
<dbReference type="eggNOG" id="COG2267">
    <property type="taxonomic scope" value="Bacteria"/>
</dbReference>
<proteinExistence type="inferred from homology"/>
<dbReference type="EMBL" id="BBIO01000011">
    <property type="protein sequence ID" value="GAK45670.1"/>
    <property type="molecule type" value="Genomic_DNA"/>
</dbReference>
<evidence type="ECO:0000256" key="1">
    <source>
        <dbReference type="ARBA" id="ARBA00010088"/>
    </source>
</evidence>
<name>A0A081BCA2_9HYPH</name>
<dbReference type="InterPro" id="IPR029058">
    <property type="entry name" value="AB_hydrolase_fold"/>
</dbReference>
<feature type="domain" description="AB hydrolase-1" evidence="3">
    <location>
        <begin position="62"/>
        <end position="167"/>
    </location>
</feature>
<dbReference type="Pfam" id="PF00561">
    <property type="entry name" value="Abhydrolase_1"/>
    <property type="match status" value="1"/>
</dbReference>
<comment type="caution">
    <text evidence="4">The sequence shown here is derived from an EMBL/GenBank/DDBJ whole genome shotgun (WGS) entry which is preliminary data.</text>
</comment>
<gene>
    <name evidence="4" type="ORF">M2A_2169</name>
</gene>
<dbReference type="GO" id="GO:0008233">
    <property type="term" value="F:peptidase activity"/>
    <property type="evidence" value="ECO:0007669"/>
    <property type="project" value="InterPro"/>
</dbReference>
<evidence type="ECO:0000313" key="5">
    <source>
        <dbReference type="Proteomes" id="UP000028702"/>
    </source>
</evidence>
<keyword evidence="2 4" id="KW-0378">Hydrolase</keyword>
<protein>
    <submittedName>
        <fullName evidence="4">Alpha/beta hydrolase fold protein</fullName>
    </submittedName>
</protein>
<dbReference type="PANTHER" id="PTHR43798">
    <property type="entry name" value="MONOACYLGLYCEROL LIPASE"/>
    <property type="match status" value="1"/>
</dbReference>
<dbReference type="AlphaFoldDB" id="A0A081BCA2"/>
<dbReference type="Gene3D" id="3.40.50.1820">
    <property type="entry name" value="alpha/beta hydrolase"/>
    <property type="match status" value="1"/>
</dbReference>
<accession>A0A081BCA2</accession>
<dbReference type="GO" id="GO:0006508">
    <property type="term" value="P:proteolysis"/>
    <property type="evidence" value="ECO:0007669"/>
    <property type="project" value="InterPro"/>
</dbReference>
<evidence type="ECO:0000259" key="3">
    <source>
        <dbReference type="Pfam" id="PF00561"/>
    </source>
</evidence>
<sequence length="333" mass="35508">MSFLVWVAGVLGALLIAAFAYSAFMNGQAADKFPPLGKFVEVKGARLHYVEAVPEGGGKGVPIVLIHGASGNLRDFLVSIFPGLAKEHRVLAFDRPGHGWSERPDIEDIHDPARQAELIRDALLKLGIEKAVVLGHSWGGAVAAAYALEFPENLAGVLVMSGATHPWEGGVAWYHSVVRTPLIGGLFARTLAVPGGRFLSQAGIAGNFAPDPAPEGFGADIGLPLLFRPANFKANSEDTGNLKSHLARQSKRYGEIAVPTIILTGNRDRTVRAKIHSYVLHEQIEGSELIKLKGTGHMPHHVHGGVVREALSRLATGGPLRPGLHEIEAPEAH</sequence>
<comment type="similarity">
    <text evidence="1">Belongs to the peptidase S33 family.</text>
</comment>
<dbReference type="InterPro" id="IPR050266">
    <property type="entry name" value="AB_hydrolase_sf"/>
</dbReference>
<dbReference type="SUPFAM" id="SSF53474">
    <property type="entry name" value="alpha/beta-Hydrolases"/>
    <property type="match status" value="1"/>
</dbReference>
<dbReference type="PRINTS" id="PR00111">
    <property type="entry name" value="ABHYDROLASE"/>
</dbReference>
<reference evidence="4 5" key="1">
    <citation type="submission" date="2014-07" db="EMBL/GenBank/DDBJ databases">
        <title>Tepidicaulis marinum gen. nov., sp. nov., a novel marine bacterium denitrifying nitrate to nitrous oxide strictly under microaerobic conditions.</title>
        <authorList>
            <person name="Takeuchi M."/>
            <person name="Yamagishi T."/>
            <person name="Kamagata Y."/>
            <person name="Oshima K."/>
            <person name="Hattori M."/>
            <person name="Katayama T."/>
            <person name="Hanada S."/>
            <person name="Tamaki H."/>
            <person name="Marumo K."/>
            <person name="Maeda H."/>
            <person name="Nedachi M."/>
            <person name="Iwasaki W."/>
            <person name="Suwa Y."/>
            <person name="Sakata S."/>
        </authorList>
    </citation>
    <scope>NUCLEOTIDE SEQUENCE [LARGE SCALE GENOMIC DNA]</scope>
    <source>
        <strain evidence="4 5">MA2</strain>
    </source>
</reference>
<dbReference type="InterPro" id="IPR002410">
    <property type="entry name" value="Peptidase_S33"/>
</dbReference>
<keyword evidence="5" id="KW-1185">Reference proteome</keyword>
<dbReference type="RefSeq" id="WP_052379402.1">
    <property type="nucleotide sequence ID" value="NZ_BBIO01000011.1"/>
</dbReference>